<feature type="domain" description="PH" evidence="1">
    <location>
        <begin position="11"/>
        <end position="114"/>
    </location>
</feature>
<dbReference type="Pfam" id="PF00169">
    <property type="entry name" value="PH"/>
    <property type="match status" value="1"/>
</dbReference>
<dbReference type="InParanoid" id="A0A1C7MYJ3"/>
<dbReference type="OrthoDB" id="2344588at2759"/>
<keyword evidence="3" id="KW-1185">Reference proteome</keyword>
<gene>
    <name evidence="2" type="ORF">A0J61_10090</name>
</gene>
<dbReference type="InterPro" id="IPR001849">
    <property type="entry name" value="PH_domain"/>
</dbReference>
<dbReference type="CDD" id="cd00821">
    <property type="entry name" value="PH"/>
    <property type="match status" value="1"/>
</dbReference>
<organism evidence="2 3">
    <name type="scientific">Choanephora cucurbitarum</name>
    <dbReference type="NCBI Taxonomy" id="101091"/>
    <lineage>
        <taxon>Eukaryota</taxon>
        <taxon>Fungi</taxon>
        <taxon>Fungi incertae sedis</taxon>
        <taxon>Mucoromycota</taxon>
        <taxon>Mucoromycotina</taxon>
        <taxon>Mucoromycetes</taxon>
        <taxon>Mucorales</taxon>
        <taxon>Mucorineae</taxon>
        <taxon>Choanephoraceae</taxon>
        <taxon>Choanephoroideae</taxon>
        <taxon>Choanephora</taxon>
    </lineage>
</organism>
<accession>A0A1C7MYJ3</accession>
<reference evidence="2 3" key="1">
    <citation type="submission" date="2016-03" db="EMBL/GenBank/DDBJ databases">
        <title>Choanephora cucurbitarum.</title>
        <authorList>
            <person name="Min B."/>
            <person name="Park H."/>
            <person name="Park J.-H."/>
            <person name="Shin H.-D."/>
            <person name="Choi I.-G."/>
        </authorList>
    </citation>
    <scope>NUCLEOTIDE SEQUENCE [LARGE SCALE GENOMIC DNA]</scope>
    <source>
        <strain evidence="2 3">KUS-F28377</strain>
    </source>
</reference>
<dbReference type="AlphaFoldDB" id="A0A1C7MYJ3"/>
<dbReference type="SUPFAM" id="SSF50729">
    <property type="entry name" value="PH domain-like"/>
    <property type="match status" value="1"/>
</dbReference>
<evidence type="ECO:0000259" key="1">
    <source>
        <dbReference type="PROSITE" id="PS50003"/>
    </source>
</evidence>
<proteinExistence type="predicted"/>
<dbReference type="PROSITE" id="PS50003">
    <property type="entry name" value="PH_DOMAIN"/>
    <property type="match status" value="1"/>
</dbReference>
<dbReference type="Gene3D" id="2.30.29.30">
    <property type="entry name" value="Pleckstrin-homology domain (PH domain)/Phosphotyrosine-binding domain (PTB)"/>
    <property type="match status" value="1"/>
</dbReference>
<sequence>MEIRTSTPKSTTPVAGWLTKMTPLPFGRVRWVSKYFVLLDSEIRFYKDEHSETPSQVMNLRQVYQVIRAPTPQHPFCFRLEPKKQQQSIKPWIVECKDEFDMESWMSAIEERILKHSPTSSSFDKKLKRLPSVVSVNTIIATSPAIYRSPVLPLRCINVELDIKEVTVEKKSLLSRRKQTLPHIITDHTLLRQQKHQQAQPLPEQSLPEQPLSLQPLPEQLLLEQYPVDINLSPDRVFYSQKRRRSSFQIPSLISSSSTLPSPTGAVIGPVEVFDSFESKRFAKASLISHYQSNDYLFSNQIQKDSYKLQPLTQSCSQSDFQKESDVSLDSPTFLMYKKRFHL</sequence>
<dbReference type="Proteomes" id="UP000093000">
    <property type="component" value="Unassembled WGS sequence"/>
</dbReference>
<dbReference type="SMART" id="SM00233">
    <property type="entry name" value="PH"/>
    <property type="match status" value="1"/>
</dbReference>
<comment type="caution">
    <text evidence="2">The sequence shown here is derived from an EMBL/GenBank/DDBJ whole genome shotgun (WGS) entry which is preliminary data.</text>
</comment>
<protein>
    <recommendedName>
        <fullName evidence="1">PH domain-containing protein</fullName>
    </recommendedName>
</protein>
<dbReference type="EMBL" id="LUGH01001028">
    <property type="protein sequence ID" value="OBZ81861.1"/>
    <property type="molecule type" value="Genomic_DNA"/>
</dbReference>
<name>A0A1C7MYJ3_9FUNG</name>
<evidence type="ECO:0000313" key="2">
    <source>
        <dbReference type="EMBL" id="OBZ81861.1"/>
    </source>
</evidence>
<evidence type="ECO:0000313" key="3">
    <source>
        <dbReference type="Proteomes" id="UP000093000"/>
    </source>
</evidence>
<dbReference type="InterPro" id="IPR011993">
    <property type="entry name" value="PH-like_dom_sf"/>
</dbReference>